<keyword evidence="4" id="KW-1185">Reference proteome</keyword>
<dbReference type="CDD" id="cd07043">
    <property type="entry name" value="STAS_anti-anti-sigma_factors"/>
    <property type="match status" value="1"/>
</dbReference>
<dbReference type="SUPFAM" id="SSF52091">
    <property type="entry name" value="SpoIIaa-like"/>
    <property type="match status" value="1"/>
</dbReference>
<dbReference type="Gene3D" id="3.30.750.24">
    <property type="entry name" value="STAS domain"/>
    <property type="match status" value="1"/>
</dbReference>
<dbReference type="KEGG" id="pspc:Strain318_002404"/>
<evidence type="ECO:0000313" key="4">
    <source>
        <dbReference type="Proteomes" id="UP001229955"/>
    </source>
</evidence>
<protein>
    <submittedName>
        <fullName evidence="2">STAS domain-containing protein</fullName>
    </submittedName>
</protein>
<dbReference type="AlphaFoldDB" id="A0AA49JVV1"/>
<evidence type="ECO:0000313" key="2">
    <source>
        <dbReference type="EMBL" id="WKW13090.1"/>
    </source>
</evidence>
<name>A0AA49JVV1_9BACT</name>
<dbReference type="Proteomes" id="UP001229955">
    <property type="component" value="Chromosome"/>
</dbReference>
<dbReference type="EMBL" id="CP130612">
    <property type="protein sequence ID" value="WKW13090.1"/>
    <property type="molecule type" value="Genomic_DNA"/>
</dbReference>
<dbReference type="InterPro" id="IPR002645">
    <property type="entry name" value="STAS_dom"/>
</dbReference>
<gene>
    <name evidence="2" type="ORF">Strain138_002405</name>
    <name evidence="3" type="ORF">Strain318_002404</name>
</gene>
<evidence type="ECO:0000313" key="3">
    <source>
        <dbReference type="EMBL" id="WKW15996.1"/>
    </source>
</evidence>
<accession>A0AA49K1S0</accession>
<organism evidence="2">
    <name type="scientific">Pseudogemmatithrix spongiicola</name>
    <dbReference type="NCBI Taxonomy" id="3062599"/>
    <lineage>
        <taxon>Bacteria</taxon>
        <taxon>Pseudomonadati</taxon>
        <taxon>Gemmatimonadota</taxon>
        <taxon>Gemmatimonadia</taxon>
        <taxon>Gemmatimonadales</taxon>
        <taxon>Gemmatimonadaceae</taxon>
        <taxon>Pseudogemmatithrix</taxon>
    </lineage>
</organism>
<dbReference type="Pfam" id="PF13466">
    <property type="entry name" value="STAS_2"/>
    <property type="match status" value="1"/>
</dbReference>
<dbReference type="InterPro" id="IPR058548">
    <property type="entry name" value="MlaB-like_STAS"/>
</dbReference>
<proteinExistence type="predicted"/>
<feature type="domain" description="STAS" evidence="1">
    <location>
        <begin position="31"/>
        <end position="110"/>
    </location>
</feature>
<sequence>MTASPTLATDVDRMAPLACPPHLTTETRVEFRTEALQALDAAFAAGAASVELDFSAVVDIDASGLGVLVLLQKRARERGMRVRLHAVPSAVERLFDETRMGPLFDIERTG</sequence>
<dbReference type="EMBL" id="CP130613">
    <property type="protein sequence ID" value="WKW15996.1"/>
    <property type="molecule type" value="Genomic_DNA"/>
</dbReference>
<dbReference type="RefSeq" id="WP_367885952.1">
    <property type="nucleotide sequence ID" value="NZ_CP130612.1"/>
</dbReference>
<dbReference type="InterPro" id="IPR036513">
    <property type="entry name" value="STAS_dom_sf"/>
</dbReference>
<evidence type="ECO:0000259" key="1">
    <source>
        <dbReference type="PROSITE" id="PS50801"/>
    </source>
</evidence>
<accession>A0AA49JVV1</accession>
<reference evidence="2" key="1">
    <citation type="submission" date="2023-07" db="EMBL/GenBank/DDBJ databases">
        <authorList>
            <person name="Haufschild T."/>
            <person name="Kallscheuer N."/>
            <person name="Hammer J."/>
            <person name="Kohn T."/>
            <person name="Kabuu M."/>
            <person name="Jogler M."/>
            <person name="Wohfarth N."/>
            <person name="Heuer A."/>
            <person name="Rohde M."/>
            <person name="van Teeseling M.C.F."/>
            <person name="Jogler C."/>
        </authorList>
    </citation>
    <scope>NUCLEOTIDE SEQUENCE</scope>
    <source>
        <strain evidence="2">Strain 138</strain>
        <strain evidence="3">Strain 318</strain>
    </source>
</reference>
<dbReference type="PROSITE" id="PS50801">
    <property type="entry name" value="STAS"/>
    <property type="match status" value="1"/>
</dbReference>